<feature type="region of interest" description="Disordered" evidence="2">
    <location>
        <begin position="229"/>
        <end position="271"/>
    </location>
</feature>
<feature type="DNA-binding region" description="HMG box" evidence="1">
    <location>
        <begin position="271"/>
        <end position="329"/>
    </location>
</feature>
<dbReference type="InterPro" id="IPR036910">
    <property type="entry name" value="HMG_box_dom_sf"/>
</dbReference>
<dbReference type="GO" id="GO:0005634">
    <property type="term" value="C:nucleus"/>
    <property type="evidence" value="ECO:0007669"/>
    <property type="project" value="UniProtKB-UniRule"/>
</dbReference>
<evidence type="ECO:0000313" key="4">
    <source>
        <dbReference type="EMBL" id="RWS26750.1"/>
    </source>
</evidence>
<proteinExistence type="predicted"/>
<dbReference type="Gene3D" id="1.10.30.10">
    <property type="entry name" value="High mobility group box domain"/>
    <property type="match status" value="1"/>
</dbReference>
<evidence type="ECO:0000256" key="1">
    <source>
        <dbReference type="PROSITE-ProRule" id="PRU00267"/>
    </source>
</evidence>
<feature type="compositionally biased region" description="Basic and acidic residues" evidence="2">
    <location>
        <begin position="241"/>
        <end position="258"/>
    </location>
</feature>
<dbReference type="SMART" id="SM00398">
    <property type="entry name" value="HMG"/>
    <property type="match status" value="1"/>
</dbReference>
<feature type="compositionally biased region" description="Low complexity" evidence="2">
    <location>
        <begin position="363"/>
        <end position="378"/>
    </location>
</feature>
<dbReference type="OrthoDB" id="4777606at2759"/>
<dbReference type="STRING" id="299467.A0A443SGV2"/>
<dbReference type="Proteomes" id="UP000288716">
    <property type="component" value="Unassembled WGS sequence"/>
</dbReference>
<dbReference type="InterPro" id="IPR042477">
    <property type="entry name" value="HMGXB4"/>
</dbReference>
<accession>A0A443SGV2</accession>
<dbReference type="PANTHER" id="PTHR46584:SF1">
    <property type="entry name" value="HMG DOMAIN-CONTAINING PROTEIN 4"/>
    <property type="match status" value="1"/>
</dbReference>
<comment type="caution">
    <text evidence="4">The sequence shown here is derived from an EMBL/GenBank/DDBJ whole genome shotgun (WGS) entry which is preliminary data.</text>
</comment>
<keyword evidence="1" id="KW-0238">DNA-binding</keyword>
<keyword evidence="5" id="KW-1185">Reference proteome</keyword>
<dbReference type="PROSITE" id="PS50118">
    <property type="entry name" value="HMG_BOX_2"/>
    <property type="match status" value="1"/>
</dbReference>
<dbReference type="PANTHER" id="PTHR46584">
    <property type="entry name" value="HMG DOMAIN-CONTAINING PROTEIN 4"/>
    <property type="match status" value="1"/>
</dbReference>
<organism evidence="4 5">
    <name type="scientific">Leptotrombidium deliense</name>
    <dbReference type="NCBI Taxonomy" id="299467"/>
    <lineage>
        <taxon>Eukaryota</taxon>
        <taxon>Metazoa</taxon>
        <taxon>Ecdysozoa</taxon>
        <taxon>Arthropoda</taxon>
        <taxon>Chelicerata</taxon>
        <taxon>Arachnida</taxon>
        <taxon>Acari</taxon>
        <taxon>Acariformes</taxon>
        <taxon>Trombidiformes</taxon>
        <taxon>Prostigmata</taxon>
        <taxon>Anystina</taxon>
        <taxon>Parasitengona</taxon>
        <taxon>Trombiculoidea</taxon>
        <taxon>Trombiculidae</taxon>
        <taxon>Leptotrombidium</taxon>
    </lineage>
</organism>
<sequence length="474" mass="51693">MNAGISRSGRLRKKSTKLIEMEESEKVGDSQFVANADKNSLKTPKTSLLVNNNCSSILQTNDDSESDRSLKKNLKIKLSLAGRSIDEIGNCVTDDTRKAVVPPVKIKLLGNSTKIGEAAIVSSLNTNSVKKAVKKSPVKSEHDSATVNSNNSAHKSFKINKKVTDTESAANLLFKQITAGVAANDGLKRRKKSKNDDVYFGSDDNFDGDETSLVIEDSNHSLAAAVANAKKVKNPKTPKTSVEKREERKAKQQKRAESRANAQDGKEKKKRAPLITAYTLFARENRPKIHDIDPDLDFSALSKRLGEIWQSLPPKEKMLWKKRALKLKEGNAVQETENNVSVSKPRNSTPVHTPSRISQRHATSTLSLPSKSTLEKTSNLLSQNEEPHIIGTGPSDVAAHLRLLGESLSIIGQRLTEHSGQIAVSGSLSVLLDSTVCALGPLLCLTTLDENLNGCPQEVHKQTLDNISYIMPGI</sequence>
<feature type="compositionally biased region" description="Polar residues" evidence="2">
    <location>
        <begin position="333"/>
        <end position="362"/>
    </location>
</feature>
<dbReference type="EMBL" id="NCKV01002502">
    <property type="protein sequence ID" value="RWS26750.1"/>
    <property type="molecule type" value="Genomic_DNA"/>
</dbReference>
<dbReference type="VEuPathDB" id="VectorBase:LDEU005290"/>
<reference evidence="4 5" key="1">
    <citation type="journal article" date="2018" name="Gigascience">
        <title>Genomes of trombidid mites reveal novel predicted allergens and laterally-transferred genes associated with secondary metabolism.</title>
        <authorList>
            <person name="Dong X."/>
            <person name="Chaisiri K."/>
            <person name="Xia D."/>
            <person name="Armstrong S.D."/>
            <person name="Fang Y."/>
            <person name="Donnelly M.J."/>
            <person name="Kadowaki T."/>
            <person name="McGarry J.W."/>
            <person name="Darby A.C."/>
            <person name="Makepeace B.L."/>
        </authorList>
    </citation>
    <scope>NUCLEOTIDE SEQUENCE [LARGE SCALE GENOMIC DNA]</scope>
    <source>
        <strain evidence="4">UoL-UT</strain>
    </source>
</reference>
<protein>
    <submittedName>
        <fullName evidence="4">HMG box-containing protein 4-like protein</fullName>
    </submittedName>
</protein>
<evidence type="ECO:0000313" key="5">
    <source>
        <dbReference type="Proteomes" id="UP000288716"/>
    </source>
</evidence>
<name>A0A443SGV2_9ACAR</name>
<dbReference type="InterPro" id="IPR009071">
    <property type="entry name" value="HMG_box_dom"/>
</dbReference>
<evidence type="ECO:0000256" key="2">
    <source>
        <dbReference type="SAM" id="MobiDB-lite"/>
    </source>
</evidence>
<dbReference type="Pfam" id="PF00505">
    <property type="entry name" value="HMG_box"/>
    <property type="match status" value="1"/>
</dbReference>
<dbReference type="GO" id="GO:0003677">
    <property type="term" value="F:DNA binding"/>
    <property type="evidence" value="ECO:0007669"/>
    <property type="project" value="UniProtKB-UniRule"/>
</dbReference>
<dbReference type="SUPFAM" id="SSF47095">
    <property type="entry name" value="HMG-box"/>
    <property type="match status" value="1"/>
</dbReference>
<feature type="domain" description="HMG box" evidence="3">
    <location>
        <begin position="271"/>
        <end position="329"/>
    </location>
</feature>
<gene>
    <name evidence="4" type="ORF">B4U80_05308</name>
</gene>
<dbReference type="CDD" id="cd00084">
    <property type="entry name" value="HMG-box_SF"/>
    <property type="match status" value="1"/>
</dbReference>
<feature type="region of interest" description="Disordered" evidence="2">
    <location>
        <begin position="331"/>
        <end position="379"/>
    </location>
</feature>
<keyword evidence="1" id="KW-0539">Nucleus</keyword>
<dbReference type="AlphaFoldDB" id="A0A443SGV2"/>
<evidence type="ECO:0000259" key="3">
    <source>
        <dbReference type="PROSITE" id="PS50118"/>
    </source>
</evidence>